<dbReference type="Proteomes" id="UP000465667">
    <property type="component" value="Chromosome"/>
</dbReference>
<dbReference type="CDD" id="cd04703">
    <property type="entry name" value="Asparaginase_2_like_1"/>
    <property type="match status" value="1"/>
</dbReference>
<evidence type="ECO:0000313" key="10">
    <source>
        <dbReference type="Proteomes" id="UP000465667"/>
    </source>
</evidence>
<dbReference type="AlphaFoldDB" id="A0A6C0V0P1"/>
<feature type="site" description="Cleavage; by autolysis" evidence="7">
    <location>
        <begin position="219"/>
        <end position="220"/>
    </location>
</feature>
<dbReference type="SUPFAM" id="SSF56235">
    <property type="entry name" value="N-terminal nucleophile aminohydrolases (Ntn hydrolases)"/>
    <property type="match status" value="1"/>
</dbReference>
<feature type="active site" description="Nucleophile" evidence="5">
    <location>
        <position position="220"/>
    </location>
</feature>
<dbReference type="EC" id="3.5.1.1" evidence="1"/>
<evidence type="ECO:0000256" key="5">
    <source>
        <dbReference type="PIRSR" id="PIRSR600246-1"/>
    </source>
</evidence>
<dbReference type="PANTHER" id="PTHR10188:SF6">
    <property type="entry name" value="N(4)-(BETA-N-ACETYLGLUCOSAMINYL)-L-ASPARAGINASE"/>
    <property type="match status" value="1"/>
</dbReference>
<organism evidence="9 10">
    <name type="scientific">Haloferax volcanii</name>
    <name type="common">Halobacterium volcanii</name>
    <dbReference type="NCBI Taxonomy" id="2246"/>
    <lineage>
        <taxon>Archaea</taxon>
        <taxon>Methanobacteriati</taxon>
        <taxon>Methanobacteriota</taxon>
        <taxon>Stenosarchaea group</taxon>
        <taxon>Halobacteria</taxon>
        <taxon>Halobacteriales</taxon>
        <taxon>Haloferacaceae</taxon>
        <taxon>Haloferax</taxon>
    </lineage>
</organism>
<dbReference type="GO" id="GO:0005737">
    <property type="term" value="C:cytoplasm"/>
    <property type="evidence" value="ECO:0007669"/>
    <property type="project" value="TreeGrafter"/>
</dbReference>
<dbReference type="EMBL" id="CP048738">
    <property type="protein sequence ID" value="QIB79639.1"/>
    <property type="molecule type" value="Genomic_DNA"/>
</dbReference>
<proteinExistence type="predicted"/>
<dbReference type="Gene3D" id="3.60.20.30">
    <property type="entry name" value="(Glycosyl)asparaginase"/>
    <property type="match status" value="1"/>
</dbReference>
<dbReference type="KEGG" id="hale:G3A49_16645"/>
<evidence type="ECO:0000256" key="2">
    <source>
        <dbReference type="ARBA" id="ARBA00030414"/>
    </source>
</evidence>
<evidence type="ECO:0000256" key="7">
    <source>
        <dbReference type="PIRSR" id="PIRSR600246-3"/>
    </source>
</evidence>
<dbReference type="RefSeq" id="WP_006601458.1">
    <property type="nucleotide sequence ID" value="NZ_CP048738.1"/>
</dbReference>
<dbReference type="InterPro" id="IPR029055">
    <property type="entry name" value="Ntn_hydrolases_N"/>
</dbReference>
<reference evidence="9 10" key="1">
    <citation type="submission" date="2020-02" db="EMBL/GenBank/DDBJ databases">
        <title>Whole genome sequence of Haloferax alexandrinus pws1.</title>
        <authorList>
            <person name="Verma D.K."/>
            <person name="Gopal K."/>
            <person name="Prasad E.S."/>
        </authorList>
    </citation>
    <scope>NUCLEOTIDE SEQUENCE [LARGE SCALE GENOMIC DNA]</scope>
    <source>
        <strain evidence="10">wsp1</strain>
    </source>
</reference>
<dbReference type="Pfam" id="PF01112">
    <property type="entry name" value="Asparaginase_2"/>
    <property type="match status" value="1"/>
</dbReference>
<protein>
    <recommendedName>
        <fullName evidence="3">Plant-type L-asparaginase</fullName>
        <ecNumber evidence="1">3.5.1.1</ecNumber>
    </recommendedName>
    <alternativeName>
        <fullName evidence="2">L-asparagine amidohydrolase</fullName>
    </alternativeName>
</protein>
<gene>
    <name evidence="9" type="ORF">G3A49_16645</name>
</gene>
<feature type="binding site" evidence="6">
    <location>
        <begin position="269"/>
        <end position="272"/>
    </location>
    <ligand>
        <name>substrate</name>
    </ligand>
</feature>
<feature type="region of interest" description="Disordered" evidence="8">
    <location>
        <begin position="157"/>
        <end position="222"/>
    </location>
</feature>
<dbReference type="InterPro" id="IPR000246">
    <property type="entry name" value="Peptidase_T2"/>
</dbReference>
<dbReference type="PANTHER" id="PTHR10188">
    <property type="entry name" value="L-ASPARAGINASE"/>
    <property type="match status" value="1"/>
</dbReference>
<comment type="catalytic activity">
    <reaction evidence="4">
        <text>L-asparagine + H2O = L-aspartate + NH4(+)</text>
        <dbReference type="Rhea" id="RHEA:21016"/>
        <dbReference type="ChEBI" id="CHEBI:15377"/>
        <dbReference type="ChEBI" id="CHEBI:28938"/>
        <dbReference type="ChEBI" id="CHEBI:29991"/>
        <dbReference type="ChEBI" id="CHEBI:58048"/>
        <dbReference type="EC" id="3.5.1.1"/>
    </reaction>
</comment>
<evidence type="ECO:0000256" key="8">
    <source>
        <dbReference type="SAM" id="MobiDB-lite"/>
    </source>
</evidence>
<name>A0A6C0V0P1_HALVO</name>
<evidence type="ECO:0000256" key="4">
    <source>
        <dbReference type="ARBA" id="ARBA00049366"/>
    </source>
</evidence>
<accession>A0A6C0V0P1</accession>
<dbReference type="GO" id="GO:0004067">
    <property type="term" value="F:asparaginase activity"/>
    <property type="evidence" value="ECO:0007669"/>
    <property type="project" value="UniProtKB-EC"/>
</dbReference>
<evidence type="ECO:0000313" key="9">
    <source>
        <dbReference type="EMBL" id="QIB79639.1"/>
    </source>
</evidence>
<evidence type="ECO:0000256" key="3">
    <source>
        <dbReference type="ARBA" id="ARBA00044776"/>
    </source>
</evidence>
<evidence type="ECO:0000256" key="1">
    <source>
        <dbReference type="ARBA" id="ARBA00012920"/>
    </source>
</evidence>
<feature type="binding site" evidence="6">
    <location>
        <begin position="247"/>
        <end position="250"/>
    </location>
    <ligand>
        <name>substrate</name>
    </ligand>
</feature>
<sequence length="339" mass="34280">MRIILHGGAGGIPGEPEPRQAVLDDAADAGASESDPLSAVETAVRVLESDRRFNAGVGGAVQSDGVVRTDAGVMLSDRQVGAAAGMEGVEHAVSVARAVLEDTPHVLLTGEPAVEFAADAGVETGVDLFTDETRERWANADAPDGSPSEHLAWLADRFGGSTSDPTAEAGDGYLPTNEGTSASGDRSVRNARLPGHDNSEETSAGSDRSARNARLPGHDTVGAVATDGETFASATSTGGRWFALAGRVGDVPQIGSGFYASPAGGASTTGAGEDIARVTLARRAVGHLERGCDAQTAADLAIAEFGELTGSSAGIILLDDEGFGSAYNSDGMQTSTASN</sequence>
<evidence type="ECO:0000256" key="6">
    <source>
        <dbReference type="PIRSR" id="PIRSR600246-2"/>
    </source>
</evidence>
<dbReference type="GeneID" id="44085072"/>